<dbReference type="PANTHER" id="PTHR15020:SF50">
    <property type="entry name" value="UPF0659 PROTEIN YMR090W"/>
    <property type="match status" value="1"/>
</dbReference>
<evidence type="ECO:0000256" key="1">
    <source>
        <dbReference type="ARBA" id="ARBA00038376"/>
    </source>
</evidence>
<dbReference type="PANTHER" id="PTHR15020">
    <property type="entry name" value="FLAVIN REDUCTASE-RELATED"/>
    <property type="match status" value="1"/>
</dbReference>
<reference evidence="3" key="1">
    <citation type="submission" date="2023-06" db="EMBL/GenBank/DDBJ databases">
        <title>Genome-scale phylogeny and comparative genomics of the fungal order Sordariales.</title>
        <authorList>
            <consortium name="Lawrence Berkeley National Laboratory"/>
            <person name="Hensen N."/>
            <person name="Bonometti L."/>
            <person name="Westerberg I."/>
            <person name="Brannstrom I.O."/>
            <person name="Guillou S."/>
            <person name="Cros-Aarteil S."/>
            <person name="Calhoun S."/>
            <person name="Haridas S."/>
            <person name="Kuo A."/>
            <person name="Mondo S."/>
            <person name="Pangilinan J."/>
            <person name="Riley R."/>
            <person name="LaButti K."/>
            <person name="Andreopoulos B."/>
            <person name="Lipzen A."/>
            <person name="Chen C."/>
            <person name="Yanf M."/>
            <person name="Daum C."/>
            <person name="Ng V."/>
            <person name="Clum A."/>
            <person name="Steindorff A."/>
            <person name="Ohm R."/>
            <person name="Martin F."/>
            <person name="Silar P."/>
            <person name="Natvig D."/>
            <person name="Lalanne C."/>
            <person name="Gautier V."/>
            <person name="Ament-velasquez S.L."/>
            <person name="Kruys A."/>
            <person name="Hutchinson M.I."/>
            <person name="Powell A.J."/>
            <person name="Barry K."/>
            <person name="Miller A.N."/>
            <person name="Grigoriev I.V."/>
            <person name="Debuchy R."/>
            <person name="Gladieux P."/>
            <person name="Thoren M.H."/>
            <person name="Johannesson H."/>
        </authorList>
    </citation>
    <scope>NUCLEOTIDE SEQUENCE</scope>
    <source>
        <strain evidence="3">SMH2392-1A</strain>
    </source>
</reference>
<gene>
    <name evidence="3" type="ORF">B0T26DRAFT_743413</name>
</gene>
<comment type="similarity">
    <text evidence="1">Belongs to the avfA family.</text>
</comment>
<dbReference type="RefSeq" id="XP_060293638.1">
    <property type="nucleotide sequence ID" value="XM_060444253.1"/>
</dbReference>
<dbReference type="GeneID" id="85327523"/>
<name>A0AA40A6Q8_9PEZI</name>
<dbReference type="Pfam" id="PF13460">
    <property type="entry name" value="NAD_binding_10"/>
    <property type="match status" value="1"/>
</dbReference>
<evidence type="ECO:0000313" key="3">
    <source>
        <dbReference type="EMBL" id="KAK0710334.1"/>
    </source>
</evidence>
<dbReference type="SUPFAM" id="SSF51735">
    <property type="entry name" value="NAD(P)-binding Rossmann-fold domains"/>
    <property type="match status" value="1"/>
</dbReference>
<evidence type="ECO:0000313" key="4">
    <source>
        <dbReference type="Proteomes" id="UP001172101"/>
    </source>
</evidence>
<keyword evidence="4" id="KW-1185">Reference proteome</keyword>
<organism evidence="3 4">
    <name type="scientific">Lasiosphaeria miniovina</name>
    <dbReference type="NCBI Taxonomy" id="1954250"/>
    <lineage>
        <taxon>Eukaryota</taxon>
        <taxon>Fungi</taxon>
        <taxon>Dikarya</taxon>
        <taxon>Ascomycota</taxon>
        <taxon>Pezizomycotina</taxon>
        <taxon>Sordariomycetes</taxon>
        <taxon>Sordariomycetidae</taxon>
        <taxon>Sordariales</taxon>
        <taxon>Lasiosphaeriaceae</taxon>
        <taxon>Lasiosphaeria</taxon>
    </lineage>
</organism>
<dbReference type="InterPro" id="IPR036291">
    <property type="entry name" value="NAD(P)-bd_dom_sf"/>
</dbReference>
<comment type="caution">
    <text evidence="3">The sequence shown here is derived from an EMBL/GenBank/DDBJ whole genome shotgun (WGS) entry which is preliminary data.</text>
</comment>
<sequence length="231" mass="24907">MHFLLLGATGRTGRHVVSQLLAQGHTAVALVRVSGSLAPRSGLTVVTGSPLSKTDIQSALSAAPSLTPFAAIITLNTVRKSDSPFAPQVSAPRFLADSCANVCEVLEDAGVLRIVVMSTAGAGDSWPNLPWLSRVFMGSTNIKYALEDHNIVDSEIRKTKMDWTLVRASRLRFEEQDETSMTMKTTDIKILDSVGFGMRISDSIHIGQVAGFLIKVAIEGLYIKRAIVIKN</sequence>
<dbReference type="AlphaFoldDB" id="A0AA40A6Q8"/>
<dbReference type="EMBL" id="JAUIRO010000006">
    <property type="protein sequence ID" value="KAK0710334.1"/>
    <property type="molecule type" value="Genomic_DNA"/>
</dbReference>
<dbReference type="Proteomes" id="UP001172101">
    <property type="component" value="Unassembled WGS sequence"/>
</dbReference>
<proteinExistence type="inferred from homology"/>
<protein>
    <recommendedName>
        <fullName evidence="2">NAD(P)-binding domain-containing protein</fullName>
    </recommendedName>
</protein>
<accession>A0AA40A6Q8</accession>
<dbReference type="Gene3D" id="3.40.50.720">
    <property type="entry name" value="NAD(P)-binding Rossmann-like Domain"/>
    <property type="match status" value="1"/>
</dbReference>
<dbReference type="InterPro" id="IPR016040">
    <property type="entry name" value="NAD(P)-bd_dom"/>
</dbReference>
<evidence type="ECO:0000259" key="2">
    <source>
        <dbReference type="Pfam" id="PF13460"/>
    </source>
</evidence>
<feature type="domain" description="NAD(P)-binding" evidence="2">
    <location>
        <begin position="7"/>
        <end position="186"/>
    </location>
</feature>